<feature type="compositionally biased region" description="Basic and acidic residues" evidence="1">
    <location>
        <begin position="44"/>
        <end position="53"/>
    </location>
</feature>
<name>A0AAW1SKP8_9CHLO</name>
<evidence type="ECO:0000313" key="2">
    <source>
        <dbReference type="EMBL" id="KAK9846424.1"/>
    </source>
</evidence>
<evidence type="ECO:0000256" key="1">
    <source>
        <dbReference type="SAM" id="MobiDB-lite"/>
    </source>
</evidence>
<dbReference type="EMBL" id="JALJOU010000001">
    <property type="protein sequence ID" value="KAK9846424.1"/>
    <property type="molecule type" value="Genomic_DNA"/>
</dbReference>
<feature type="compositionally biased region" description="Acidic residues" evidence="1">
    <location>
        <begin position="11"/>
        <end position="20"/>
    </location>
</feature>
<reference evidence="2 3" key="1">
    <citation type="journal article" date="2024" name="Nat. Commun.">
        <title>Phylogenomics reveals the evolutionary origins of lichenization in chlorophyte algae.</title>
        <authorList>
            <person name="Puginier C."/>
            <person name="Libourel C."/>
            <person name="Otte J."/>
            <person name="Skaloud P."/>
            <person name="Haon M."/>
            <person name="Grisel S."/>
            <person name="Petersen M."/>
            <person name="Berrin J.G."/>
            <person name="Delaux P.M."/>
            <person name="Dal Grande F."/>
            <person name="Keller J."/>
        </authorList>
    </citation>
    <scope>NUCLEOTIDE SEQUENCE [LARGE SCALE GENOMIC DNA]</scope>
    <source>
        <strain evidence="2 3">SAG 245.80</strain>
    </source>
</reference>
<accession>A0AAW1SKP8</accession>
<gene>
    <name evidence="2" type="ORF">WJX81_003549</name>
</gene>
<sequence>MARGKRAAADMDPDKDEVDEQPAPAKPGRPRKTAFTANKQVKVLAEEPAERSLRSRSTRSTKAPARYMTEQGRNQRESTSEGTAEKKAPAPASEQGAQ</sequence>
<dbReference type="AlphaFoldDB" id="A0AAW1SKP8"/>
<feature type="region of interest" description="Disordered" evidence="1">
    <location>
        <begin position="1"/>
        <end position="98"/>
    </location>
</feature>
<feature type="compositionally biased region" description="Basic and acidic residues" evidence="1">
    <location>
        <begin position="73"/>
        <end position="88"/>
    </location>
</feature>
<protein>
    <submittedName>
        <fullName evidence="2">Uncharacterized protein</fullName>
    </submittedName>
</protein>
<evidence type="ECO:0000313" key="3">
    <source>
        <dbReference type="Proteomes" id="UP001445335"/>
    </source>
</evidence>
<dbReference type="Proteomes" id="UP001445335">
    <property type="component" value="Unassembled WGS sequence"/>
</dbReference>
<organism evidence="2 3">
    <name type="scientific">Elliptochloris bilobata</name>
    <dbReference type="NCBI Taxonomy" id="381761"/>
    <lineage>
        <taxon>Eukaryota</taxon>
        <taxon>Viridiplantae</taxon>
        <taxon>Chlorophyta</taxon>
        <taxon>core chlorophytes</taxon>
        <taxon>Trebouxiophyceae</taxon>
        <taxon>Trebouxiophyceae incertae sedis</taxon>
        <taxon>Elliptochloris clade</taxon>
        <taxon>Elliptochloris</taxon>
    </lineage>
</organism>
<keyword evidence="3" id="KW-1185">Reference proteome</keyword>
<proteinExistence type="predicted"/>
<comment type="caution">
    <text evidence="2">The sequence shown here is derived from an EMBL/GenBank/DDBJ whole genome shotgun (WGS) entry which is preliminary data.</text>
</comment>